<dbReference type="SUPFAM" id="SSF63825">
    <property type="entry name" value="YWTD domain"/>
    <property type="match status" value="1"/>
</dbReference>
<evidence type="ECO:0000313" key="4">
    <source>
        <dbReference type="Proteomes" id="UP000483286"/>
    </source>
</evidence>
<feature type="signal peptide" evidence="1">
    <location>
        <begin position="1"/>
        <end position="23"/>
    </location>
</feature>
<sequence length="238" mass="24689">MSLKTTIYLALFTAVLAACSPSAAPPTQPPAPEAHVLAVSGHHLYAVNLSGGADVQVATLVPAIQFSDLARQPQSGNLYAVTSNMLFRVDPQTGAATAVGGKHMNALNALAFNAQGELFAGDEYGHFYRIDPVQGVATQLNVEAHSEILSGDLAFAPDGTLYATVVAGASDRLVTVNPETGAVSNVGLTGFEGIYGLSFVNGVLYGMTAAGEVLILDQATGAARLLRRSTVRRVYGLE</sequence>
<organism evidence="3 4">
    <name type="scientific">Deinococcus arboris</name>
    <dbReference type="NCBI Taxonomy" id="2682977"/>
    <lineage>
        <taxon>Bacteria</taxon>
        <taxon>Thermotogati</taxon>
        <taxon>Deinococcota</taxon>
        <taxon>Deinococci</taxon>
        <taxon>Deinococcales</taxon>
        <taxon>Deinococcaceae</taxon>
        <taxon>Deinococcus</taxon>
    </lineage>
</organism>
<comment type="caution">
    <text evidence="3">The sequence shown here is derived from an EMBL/GenBank/DDBJ whole genome shotgun (WGS) entry which is preliminary data.</text>
</comment>
<dbReference type="PANTHER" id="PTHR40274:SF4">
    <property type="entry name" value="BLL1406 PROTEIN"/>
    <property type="match status" value="1"/>
</dbReference>
<dbReference type="RefSeq" id="WP_157458434.1">
    <property type="nucleotide sequence ID" value="NZ_WQLB01000006.1"/>
</dbReference>
<dbReference type="EMBL" id="WQLB01000006">
    <property type="protein sequence ID" value="MVN86369.1"/>
    <property type="molecule type" value="Genomic_DNA"/>
</dbReference>
<keyword evidence="4" id="KW-1185">Reference proteome</keyword>
<accession>A0A7C9HQQ7</accession>
<dbReference type="InterPro" id="IPR051344">
    <property type="entry name" value="Vgb"/>
</dbReference>
<name>A0A7C9HQQ7_9DEIO</name>
<reference evidence="3 4" key="1">
    <citation type="submission" date="2019-12" db="EMBL/GenBank/DDBJ databases">
        <title>Deinococcus sp. HMF7620 Genome sequencing and assembly.</title>
        <authorList>
            <person name="Kang H."/>
            <person name="Kim H."/>
            <person name="Joh K."/>
        </authorList>
    </citation>
    <scope>NUCLEOTIDE SEQUENCE [LARGE SCALE GENOMIC DNA]</scope>
    <source>
        <strain evidence="3 4">HMF7620</strain>
    </source>
</reference>
<dbReference type="Proteomes" id="UP000483286">
    <property type="component" value="Unassembled WGS sequence"/>
</dbReference>
<dbReference type="PANTHER" id="PTHR40274">
    <property type="entry name" value="VIRGINIAMYCIN B LYASE"/>
    <property type="match status" value="1"/>
</dbReference>
<evidence type="ECO:0000259" key="2">
    <source>
        <dbReference type="Pfam" id="PF21959"/>
    </source>
</evidence>
<feature type="domain" description="DUF6923" evidence="2">
    <location>
        <begin position="109"/>
        <end position="224"/>
    </location>
</feature>
<evidence type="ECO:0000256" key="1">
    <source>
        <dbReference type="SAM" id="SignalP"/>
    </source>
</evidence>
<proteinExistence type="predicted"/>
<dbReference type="Gene3D" id="2.115.10.10">
    <property type="entry name" value="Tachylectin 2"/>
    <property type="match status" value="1"/>
</dbReference>
<dbReference type="InterPro" id="IPR054215">
    <property type="entry name" value="DUF6923"/>
</dbReference>
<feature type="chain" id="PRO_5028817711" description="DUF6923 domain-containing protein" evidence="1">
    <location>
        <begin position="24"/>
        <end position="238"/>
    </location>
</feature>
<evidence type="ECO:0000313" key="3">
    <source>
        <dbReference type="EMBL" id="MVN86369.1"/>
    </source>
</evidence>
<gene>
    <name evidence="3" type="ORF">GO986_06280</name>
</gene>
<dbReference type="Pfam" id="PF21959">
    <property type="entry name" value="DUF6923"/>
    <property type="match status" value="1"/>
</dbReference>
<protein>
    <recommendedName>
        <fullName evidence="2">DUF6923 domain-containing protein</fullName>
    </recommendedName>
</protein>
<keyword evidence="1" id="KW-0732">Signal</keyword>
<dbReference type="AlphaFoldDB" id="A0A7C9HQQ7"/>
<dbReference type="PROSITE" id="PS51257">
    <property type="entry name" value="PROKAR_LIPOPROTEIN"/>
    <property type="match status" value="1"/>
</dbReference>